<dbReference type="Gene3D" id="2.40.37.10">
    <property type="entry name" value="Lyase, Ornithine Decarboxylase, Chain A, domain 1"/>
    <property type="match status" value="1"/>
</dbReference>
<gene>
    <name evidence="7" type="primary">speC</name>
    <name evidence="7" type="ORF">Achr_30260</name>
</gene>
<dbReference type="InterPro" id="IPR022657">
    <property type="entry name" value="De-COase2_CS"/>
</dbReference>
<dbReference type="HOGENOM" id="CLU_026444_1_3_6"/>
<dbReference type="PANTHER" id="PTHR11482:SF6">
    <property type="entry name" value="ORNITHINE DECARBOXYLASE 1-RELATED"/>
    <property type="match status" value="1"/>
</dbReference>
<protein>
    <submittedName>
        <fullName evidence="7">Ornithine decarboxylase</fullName>
    </submittedName>
</protein>
<dbReference type="PROSITE" id="PS00879">
    <property type="entry name" value="ODR_DC_2_2"/>
    <property type="match status" value="1"/>
</dbReference>
<comment type="cofactor">
    <cofactor evidence="1 5">
        <name>pyridoxal 5'-phosphate</name>
        <dbReference type="ChEBI" id="CHEBI:597326"/>
    </cofactor>
</comment>
<dbReference type="STRING" id="1328314.Achr_30260"/>
<accession>A0A0C4WPA8</accession>
<feature type="modified residue" description="N6-(pyridoxal phosphate)lysine" evidence="5">
    <location>
        <position position="57"/>
    </location>
</feature>
<dbReference type="InterPro" id="IPR002433">
    <property type="entry name" value="Orn_de-COase"/>
</dbReference>
<keyword evidence="8" id="KW-1185">Reference proteome</keyword>
<dbReference type="PANTHER" id="PTHR11482">
    <property type="entry name" value="ARGININE/DIAMINOPIMELATE/ORNITHINE DECARBOXYLASE"/>
    <property type="match status" value="1"/>
</dbReference>
<dbReference type="EMBL" id="CP010415">
    <property type="protein sequence ID" value="AJE22439.1"/>
    <property type="molecule type" value="Genomic_DNA"/>
</dbReference>
<comment type="similarity">
    <text evidence="2">Belongs to the Orn/Lys/Arg decarboxylase class-II family.</text>
</comment>
<dbReference type="AlphaFoldDB" id="A0A0C4WPA8"/>
<dbReference type="KEGG" id="acx:Achr_30260"/>
<evidence type="ECO:0000259" key="6">
    <source>
        <dbReference type="Pfam" id="PF02784"/>
    </source>
</evidence>
<dbReference type="PRINTS" id="PR01182">
    <property type="entry name" value="ORNDCRBXLASE"/>
</dbReference>
<dbReference type="RefSeq" id="WP_039805663.1">
    <property type="nucleotide sequence ID" value="NZ_CP010415.1"/>
</dbReference>
<dbReference type="CDD" id="cd00622">
    <property type="entry name" value="PLPDE_III_ODC"/>
    <property type="match status" value="1"/>
</dbReference>
<feature type="active site" description="Proton donor" evidence="5">
    <location>
        <position position="335"/>
    </location>
</feature>
<dbReference type="GO" id="GO:0033387">
    <property type="term" value="P:putrescine biosynthetic process from arginine, via ornithine"/>
    <property type="evidence" value="ECO:0007669"/>
    <property type="project" value="TreeGrafter"/>
</dbReference>
<dbReference type="SUPFAM" id="SSF50621">
    <property type="entry name" value="Alanine racemase C-terminal domain-like"/>
    <property type="match status" value="1"/>
</dbReference>
<dbReference type="Gene3D" id="3.20.20.10">
    <property type="entry name" value="Alanine racemase"/>
    <property type="match status" value="1"/>
</dbReference>
<evidence type="ECO:0000256" key="2">
    <source>
        <dbReference type="ARBA" id="ARBA00008872"/>
    </source>
</evidence>
<evidence type="ECO:0000256" key="5">
    <source>
        <dbReference type="PIRSR" id="PIRSR600183-50"/>
    </source>
</evidence>
<dbReference type="SUPFAM" id="SSF51419">
    <property type="entry name" value="PLP-binding barrel"/>
    <property type="match status" value="1"/>
</dbReference>
<feature type="domain" description="Orn/DAP/Arg decarboxylase 2 N-terminal" evidence="6">
    <location>
        <begin position="35"/>
        <end position="271"/>
    </location>
</feature>
<keyword evidence="3 5" id="KW-0663">Pyridoxal phosphate</keyword>
<name>A0A0C4WPA8_9GAMM</name>
<evidence type="ECO:0000313" key="8">
    <source>
        <dbReference type="Proteomes" id="UP000068210"/>
    </source>
</evidence>
<evidence type="ECO:0000256" key="3">
    <source>
        <dbReference type="ARBA" id="ARBA00022898"/>
    </source>
</evidence>
<reference evidence="7 8" key="1">
    <citation type="journal article" date="2015" name="PLoS ONE">
        <title>Azotobacter Genomes: The Genome of Azotobacter chroococcum NCIMB 8003 (ATCC 4412).</title>
        <authorList>
            <person name="Robson R.L."/>
            <person name="Jones R."/>
            <person name="Robson R.M."/>
            <person name="Schwartz A."/>
            <person name="Richardson T.H."/>
        </authorList>
    </citation>
    <scope>NUCLEOTIDE SEQUENCE [LARGE SCALE GENOMIC DNA]</scope>
    <source>
        <strain evidence="7 8">NCIMB 8003</strain>
    </source>
</reference>
<dbReference type="FunFam" id="2.40.37.10:FF:000004">
    <property type="entry name" value="Ornithine decarboxylase"/>
    <property type="match status" value="1"/>
</dbReference>
<dbReference type="FunFam" id="3.20.20.10:FF:000008">
    <property type="entry name" value="Ornithine decarboxylase"/>
    <property type="match status" value="1"/>
</dbReference>
<keyword evidence="4" id="KW-0456">Lyase</keyword>
<proteinExistence type="inferred from homology"/>
<dbReference type="Pfam" id="PF02784">
    <property type="entry name" value="Orn_Arg_deC_N"/>
    <property type="match status" value="1"/>
</dbReference>
<dbReference type="GO" id="GO:0004586">
    <property type="term" value="F:ornithine decarboxylase activity"/>
    <property type="evidence" value="ECO:0007669"/>
    <property type="project" value="TreeGrafter"/>
</dbReference>
<dbReference type="InterPro" id="IPR009006">
    <property type="entry name" value="Ala_racemase/Decarboxylase_C"/>
</dbReference>
<dbReference type="Proteomes" id="UP000068210">
    <property type="component" value="Chromosome"/>
</dbReference>
<sequence>MSIKIEDYYPPATFQRMKAFADRQETPFVVIDTETIANAYDELGDCFPFARIYYAVKANPAVEIIRLLRDKSSNFDIASIYELDKVLNEGVGAERISYGNTIKKSRDIRYFYEKGVRLFATDSEADLRNIAKAAPGSRIYVRILSEGSTTADWPLSRKFGCQPDMALDLLILARELGLVPYGVSFHVGSQQRDIDVWDAVIAKVKVIFERLREEDGIELKMINMGGGFPANYITKTNSLETYAEEIIRFLKEDFGDELPEIILEPGRSLIANAGILVSEVVLVSRKSRTAVERWVYTDVGKFSGLIETMDEAIKYPIWTEKKGEMEEVVIAGPTCDSADIMYENYKYGLPLNLASGDRLYWLSTGAYTTSYSAVEFNGFPPLKAFYI</sequence>
<evidence type="ECO:0000256" key="1">
    <source>
        <dbReference type="ARBA" id="ARBA00001933"/>
    </source>
</evidence>
<organism evidence="7 8">
    <name type="scientific">Azotobacter chroococcum NCIMB 8003</name>
    <dbReference type="NCBI Taxonomy" id="1328314"/>
    <lineage>
        <taxon>Bacteria</taxon>
        <taxon>Pseudomonadati</taxon>
        <taxon>Pseudomonadota</taxon>
        <taxon>Gammaproteobacteria</taxon>
        <taxon>Pseudomonadales</taxon>
        <taxon>Pseudomonadaceae</taxon>
        <taxon>Azotobacter</taxon>
    </lineage>
</organism>
<dbReference type="PRINTS" id="PR01179">
    <property type="entry name" value="ODADCRBXLASE"/>
</dbReference>
<dbReference type="InterPro" id="IPR022644">
    <property type="entry name" value="De-COase2_N"/>
</dbReference>
<evidence type="ECO:0000256" key="4">
    <source>
        <dbReference type="ARBA" id="ARBA00023239"/>
    </source>
</evidence>
<dbReference type="InterPro" id="IPR029066">
    <property type="entry name" value="PLP-binding_barrel"/>
</dbReference>
<dbReference type="GO" id="GO:0005737">
    <property type="term" value="C:cytoplasm"/>
    <property type="evidence" value="ECO:0007669"/>
    <property type="project" value="TreeGrafter"/>
</dbReference>
<dbReference type="InterPro" id="IPR000183">
    <property type="entry name" value="Orn/DAP/Arg_de-COase"/>
</dbReference>
<evidence type="ECO:0000313" key="7">
    <source>
        <dbReference type="EMBL" id="AJE22439.1"/>
    </source>
</evidence>